<protein>
    <recommendedName>
        <fullName evidence="6">Protein kinase domain-containing protein</fullName>
    </recommendedName>
</protein>
<sequence>MGEKRVMVPSDLSESNIPTQKKPRFTARALTLKEICTRGKVIQDRYTVQKVMGEGTFGKVLKVTDAKTKELYAMKIIKDTYEHGSPEFFWERDVLEKIRTMDPKNISRLMQIVKVYEVIVFFLVVILESNFFVENHLALLFQLYPLSLHDYIKKTEEGADFVDIKIVTYQILQALEFLEKLCFTHGDLKPENIMIVDESTLQIKVIDLGCAFKVDTYPYQYFQTRYYRAPEVTFGTCYDNAVDIWSLACIMFEMRTKLPLFECKDEVEHVRKFIEVLGMPPKRLLRKGSRTDTFFEGRKHPQFIHNSNLKPGTRHVYKMLCEHQSGKYVPWQFCHGDLRLFVALLLKMLKYNRKSRVKVSEAMKHDFFKSVMNELENGGVYTKTT</sequence>
<keyword evidence="1" id="KW-0723">Serine/threonine-protein kinase</keyword>
<dbReference type="InterPro" id="IPR008271">
    <property type="entry name" value="Ser/Thr_kinase_AS"/>
</dbReference>
<dbReference type="Gene3D" id="3.30.200.20">
    <property type="entry name" value="Phosphorylase Kinase, domain 1"/>
    <property type="match status" value="1"/>
</dbReference>
<reference evidence="7 8" key="1">
    <citation type="submission" date="2024-08" db="EMBL/GenBank/DDBJ databases">
        <authorList>
            <person name="Cucini C."/>
            <person name="Frati F."/>
        </authorList>
    </citation>
    <scope>NUCLEOTIDE SEQUENCE [LARGE SCALE GENOMIC DNA]</scope>
</reference>
<keyword evidence="3" id="KW-0547">Nucleotide-binding</keyword>
<evidence type="ECO:0000256" key="3">
    <source>
        <dbReference type="ARBA" id="ARBA00022741"/>
    </source>
</evidence>
<accession>A0ABP1R6D6</accession>
<keyword evidence="8" id="KW-1185">Reference proteome</keyword>
<dbReference type="PROSITE" id="PS50011">
    <property type="entry name" value="PROTEIN_KINASE_DOM"/>
    <property type="match status" value="1"/>
</dbReference>
<evidence type="ECO:0000256" key="4">
    <source>
        <dbReference type="ARBA" id="ARBA00022777"/>
    </source>
</evidence>
<organism evidence="7 8">
    <name type="scientific">Orchesella dallaii</name>
    <dbReference type="NCBI Taxonomy" id="48710"/>
    <lineage>
        <taxon>Eukaryota</taxon>
        <taxon>Metazoa</taxon>
        <taxon>Ecdysozoa</taxon>
        <taxon>Arthropoda</taxon>
        <taxon>Hexapoda</taxon>
        <taxon>Collembola</taxon>
        <taxon>Entomobryomorpha</taxon>
        <taxon>Entomobryoidea</taxon>
        <taxon>Orchesellidae</taxon>
        <taxon>Orchesellinae</taxon>
        <taxon>Orchesella</taxon>
    </lineage>
</organism>
<gene>
    <name evidence="7" type="ORF">ODALV1_LOCUS19073</name>
</gene>
<dbReference type="Gene3D" id="1.10.510.10">
    <property type="entry name" value="Transferase(Phosphotransferase) domain 1"/>
    <property type="match status" value="1"/>
</dbReference>
<dbReference type="InterPro" id="IPR011009">
    <property type="entry name" value="Kinase-like_dom_sf"/>
</dbReference>
<dbReference type="Proteomes" id="UP001642540">
    <property type="component" value="Unassembled WGS sequence"/>
</dbReference>
<evidence type="ECO:0000256" key="2">
    <source>
        <dbReference type="ARBA" id="ARBA00022679"/>
    </source>
</evidence>
<feature type="domain" description="Protein kinase" evidence="6">
    <location>
        <begin position="46"/>
        <end position="368"/>
    </location>
</feature>
<keyword evidence="4" id="KW-0418">Kinase</keyword>
<evidence type="ECO:0000256" key="1">
    <source>
        <dbReference type="ARBA" id="ARBA00022527"/>
    </source>
</evidence>
<evidence type="ECO:0000313" key="8">
    <source>
        <dbReference type="Proteomes" id="UP001642540"/>
    </source>
</evidence>
<keyword evidence="2" id="KW-0808">Transferase</keyword>
<evidence type="ECO:0000259" key="6">
    <source>
        <dbReference type="PROSITE" id="PS50011"/>
    </source>
</evidence>
<dbReference type="SMART" id="SM00220">
    <property type="entry name" value="S_TKc"/>
    <property type="match status" value="1"/>
</dbReference>
<dbReference type="InterPro" id="IPR000719">
    <property type="entry name" value="Prot_kinase_dom"/>
</dbReference>
<dbReference type="Pfam" id="PF00069">
    <property type="entry name" value="Pkinase"/>
    <property type="match status" value="1"/>
</dbReference>
<dbReference type="SUPFAM" id="SSF56112">
    <property type="entry name" value="Protein kinase-like (PK-like)"/>
    <property type="match status" value="1"/>
</dbReference>
<dbReference type="PROSITE" id="PS00108">
    <property type="entry name" value="PROTEIN_KINASE_ST"/>
    <property type="match status" value="1"/>
</dbReference>
<comment type="caution">
    <text evidence="7">The sequence shown here is derived from an EMBL/GenBank/DDBJ whole genome shotgun (WGS) entry which is preliminary data.</text>
</comment>
<name>A0ABP1R6D6_9HEXA</name>
<evidence type="ECO:0000313" key="7">
    <source>
        <dbReference type="EMBL" id="CAL8120743.1"/>
    </source>
</evidence>
<dbReference type="PANTHER" id="PTHR24058">
    <property type="entry name" value="DUAL SPECIFICITY PROTEIN KINASE"/>
    <property type="match status" value="1"/>
</dbReference>
<proteinExistence type="predicted"/>
<evidence type="ECO:0000256" key="5">
    <source>
        <dbReference type="ARBA" id="ARBA00022840"/>
    </source>
</evidence>
<keyword evidence="5" id="KW-0067">ATP-binding</keyword>
<dbReference type="EMBL" id="CAXLJM020000064">
    <property type="protein sequence ID" value="CAL8120743.1"/>
    <property type="molecule type" value="Genomic_DNA"/>
</dbReference>
<dbReference type="InterPro" id="IPR050494">
    <property type="entry name" value="Ser_Thr_dual-spec_kinase"/>
</dbReference>